<accession>A0ACA9MUB1</accession>
<name>A0ACA9MUB1_9GLOM</name>
<organism evidence="1 2">
    <name type="scientific">Scutellospora calospora</name>
    <dbReference type="NCBI Taxonomy" id="85575"/>
    <lineage>
        <taxon>Eukaryota</taxon>
        <taxon>Fungi</taxon>
        <taxon>Fungi incertae sedis</taxon>
        <taxon>Mucoromycota</taxon>
        <taxon>Glomeromycotina</taxon>
        <taxon>Glomeromycetes</taxon>
        <taxon>Diversisporales</taxon>
        <taxon>Gigasporaceae</taxon>
        <taxon>Scutellospora</taxon>
    </lineage>
</organism>
<gene>
    <name evidence="1" type="ORF">SCALOS_LOCUS7360</name>
</gene>
<reference evidence="1" key="1">
    <citation type="submission" date="2021-06" db="EMBL/GenBank/DDBJ databases">
        <authorList>
            <person name="Kallberg Y."/>
            <person name="Tangrot J."/>
            <person name="Rosling A."/>
        </authorList>
    </citation>
    <scope>NUCLEOTIDE SEQUENCE</scope>
    <source>
        <strain evidence="1">AU212A</strain>
    </source>
</reference>
<dbReference type="Proteomes" id="UP000789860">
    <property type="component" value="Unassembled WGS sequence"/>
</dbReference>
<keyword evidence="2" id="KW-1185">Reference proteome</keyword>
<evidence type="ECO:0000313" key="1">
    <source>
        <dbReference type="EMBL" id="CAG8612907.1"/>
    </source>
</evidence>
<sequence length="67" mass="7637">MQIQNTNNNILLDSISLLNLPELTTIIQSNHSEYSSYINNYASRQFITAIVHIIEEAILDKLQTFVA</sequence>
<protein>
    <submittedName>
        <fullName evidence="1">590_t:CDS:1</fullName>
    </submittedName>
</protein>
<proteinExistence type="predicted"/>
<dbReference type="EMBL" id="CAJVPM010016227">
    <property type="protein sequence ID" value="CAG8612907.1"/>
    <property type="molecule type" value="Genomic_DNA"/>
</dbReference>
<evidence type="ECO:0000313" key="2">
    <source>
        <dbReference type="Proteomes" id="UP000789860"/>
    </source>
</evidence>
<comment type="caution">
    <text evidence="1">The sequence shown here is derived from an EMBL/GenBank/DDBJ whole genome shotgun (WGS) entry which is preliminary data.</text>
</comment>